<keyword evidence="3" id="KW-0813">Transport</keyword>
<dbReference type="InterPro" id="IPR003439">
    <property type="entry name" value="ABC_transporter-like_ATP-bd"/>
</dbReference>
<dbReference type="EMBL" id="VZDO01000015">
    <property type="protein sequence ID" value="KAB0677699.1"/>
    <property type="molecule type" value="Genomic_DNA"/>
</dbReference>
<keyword evidence="4" id="KW-1003">Cell membrane</keyword>
<dbReference type="PANTHER" id="PTHR24221:SF248">
    <property type="entry name" value="ABC TRANSPORTER TRANSMEMBRANE REGION"/>
    <property type="match status" value="1"/>
</dbReference>
<evidence type="ECO:0000313" key="13">
    <source>
        <dbReference type="EMBL" id="KAB0677699.1"/>
    </source>
</evidence>
<keyword evidence="5 10" id="KW-0812">Transmembrane</keyword>
<organism evidence="13 14">
    <name type="scientific">Plantimonas leprariae</name>
    <dbReference type="NCBI Taxonomy" id="2615207"/>
    <lineage>
        <taxon>Bacteria</taxon>
        <taxon>Pseudomonadati</taxon>
        <taxon>Pseudomonadota</taxon>
        <taxon>Alphaproteobacteria</taxon>
        <taxon>Hyphomicrobiales</taxon>
        <taxon>Aurantimonadaceae</taxon>
        <taxon>Plantimonas</taxon>
    </lineage>
</organism>
<evidence type="ECO:0000256" key="10">
    <source>
        <dbReference type="SAM" id="Phobius"/>
    </source>
</evidence>
<dbReference type="InterPro" id="IPR010128">
    <property type="entry name" value="ATPase_T1SS_PrtD-like"/>
</dbReference>
<evidence type="ECO:0000313" key="14">
    <source>
        <dbReference type="Proteomes" id="UP000432089"/>
    </source>
</evidence>
<dbReference type="GO" id="GO:0030253">
    <property type="term" value="P:protein secretion by the type I secretion system"/>
    <property type="evidence" value="ECO:0007669"/>
    <property type="project" value="InterPro"/>
</dbReference>
<dbReference type="InterPro" id="IPR027417">
    <property type="entry name" value="P-loop_NTPase"/>
</dbReference>
<keyword evidence="8 10" id="KW-1133">Transmembrane helix</keyword>
<keyword evidence="6" id="KW-0547">Nucleotide-binding</keyword>
<reference evidence="13 14" key="1">
    <citation type="submission" date="2019-09" db="EMBL/GenBank/DDBJ databases">
        <title>YIM 132180 draft genome.</title>
        <authorList>
            <person name="Zhang K."/>
        </authorList>
    </citation>
    <scope>NUCLEOTIDE SEQUENCE [LARGE SCALE GENOMIC DNA]</scope>
    <source>
        <strain evidence="13 14">YIM 132180</strain>
    </source>
</reference>
<gene>
    <name evidence="13" type="ORF">F6X38_17080</name>
</gene>
<feature type="transmembrane region" description="Helical" evidence="10">
    <location>
        <begin position="61"/>
        <end position="81"/>
    </location>
</feature>
<dbReference type="Gene3D" id="1.20.1560.10">
    <property type="entry name" value="ABC transporter type 1, transmembrane domain"/>
    <property type="match status" value="1"/>
</dbReference>
<dbReference type="GO" id="GO:0016887">
    <property type="term" value="F:ATP hydrolysis activity"/>
    <property type="evidence" value="ECO:0007669"/>
    <property type="project" value="InterPro"/>
</dbReference>
<dbReference type="InterPro" id="IPR017871">
    <property type="entry name" value="ABC_transporter-like_CS"/>
</dbReference>
<dbReference type="InterPro" id="IPR036640">
    <property type="entry name" value="ABC1_TM_sf"/>
</dbReference>
<sequence>MSGLVTSPEGEAQSELRTALKRCTSALVGVGLLSGMLNVLYLTGSFFMLEVYDRVLPSRSVPTLVGLIVIAGILYAFQGVIDVIRGRILSRIGGAIDEAISPRAFQAITRLPLQTANVDSTQGSRDLDSVRGFMSGLGPTAFFDLPWMPLYLGICFAFHPAIGWAAFLGGVVLIALTILTERLTKNLVKRSTGFGSQRNSLSEVYRRNAEVLRAMGMEGRMGQAWGSVNSAYNDAQLRAADVTTLLGSISKTFRMVLQSAVLAVGAYLVINQEATGGIIIASSILSSRALAPIELVIGQWKSFVGARQSWARLESILAAVPAETQTLDLPEPKRSLIVEDVTIVPPGSRTISVQDVTLQLTAGQGLGVIGPSASGKSSLIRAIVGAWTPVRGAVRLDGAALQQWSPERLGVHLGYLPQDVQLFGGTIAQNIARFDPEATDQAVIAAARAAGVHDMIVRLPEGYATNVGDGGQALSAGQRQRVGLARALYGDPFLVVLDEPNSNLDGEGEEALTQAILSVRKRQGIVVVVAHRPTALASLNLVLVMREGRAQAFGPKDEVLGNVLRPVANASREPAVPELPAMQQQQMGVA</sequence>
<dbReference type="InterPro" id="IPR011527">
    <property type="entry name" value="ABC1_TM_dom"/>
</dbReference>
<dbReference type="Gene3D" id="3.40.50.300">
    <property type="entry name" value="P-loop containing nucleotide triphosphate hydrolases"/>
    <property type="match status" value="1"/>
</dbReference>
<dbReference type="SUPFAM" id="SSF52540">
    <property type="entry name" value="P-loop containing nucleoside triphosphate hydrolases"/>
    <property type="match status" value="1"/>
</dbReference>
<evidence type="ECO:0000256" key="1">
    <source>
        <dbReference type="ARBA" id="ARBA00004651"/>
    </source>
</evidence>
<dbReference type="Proteomes" id="UP000432089">
    <property type="component" value="Unassembled WGS sequence"/>
</dbReference>
<dbReference type="GO" id="GO:0005886">
    <property type="term" value="C:plasma membrane"/>
    <property type="evidence" value="ECO:0007669"/>
    <property type="project" value="UniProtKB-SubCell"/>
</dbReference>
<dbReference type="PROSITE" id="PS50893">
    <property type="entry name" value="ABC_TRANSPORTER_2"/>
    <property type="match status" value="1"/>
</dbReference>
<evidence type="ECO:0000256" key="7">
    <source>
        <dbReference type="ARBA" id="ARBA00022840"/>
    </source>
</evidence>
<dbReference type="InterPro" id="IPR039421">
    <property type="entry name" value="Type_1_exporter"/>
</dbReference>
<evidence type="ECO:0000259" key="11">
    <source>
        <dbReference type="PROSITE" id="PS50893"/>
    </source>
</evidence>
<keyword evidence="7" id="KW-0067">ATP-binding</keyword>
<protein>
    <submittedName>
        <fullName evidence="13">Type I secretion system permease/ATPase</fullName>
    </submittedName>
</protein>
<evidence type="ECO:0000256" key="8">
    <source>
        <dbReference type="ARBA" id="ARBA00022989"/>
    </source>
</evidence>
<keyword evidence="9 10" id="KW-0472">Membrane</keyword>
<dbReference type="InterPro" id="IPR003593">
    <property type="entry name" value="AAA+_ATPase"/>
</dbReference>
<dbReference type="Pfam" id="PF00664">
    <property type="entry name" value="ABC_membrane"/>
    <property type="match status" value="1"/>
</dbReference>
<dbReference type="GO" id="GO:0034040">
    <property type="term" value="F:ATPase-coupled lipid transmembrane transporter activity"/>
    <property type="evidence" value="ECO:0007669"/>
    <property type="project" value="TreeGrafter"/>
</dbReference>
<dbReference type="SMART" id="SM00382">
    <property type="entry name" value="AAA"/>
    <property type="match status" value="1"/>
</dbReference>
<proteinExistence type="inferred from homology"/>
<dbReference type="GO" id="GO:0005524">
    <property type="term" value="F:ATP binding"/>
    <property type="evidence" value="ECO:0007669"/>
    <property type="project" value="UniProtKB-KW"/>
</dbReference>
<dbReference type="SUPFAM" id="SSF90123">
    <property type="entry name" value="ABC transporter transmembrane region"/>
    <property type="match status" value="1"/>
</dbReference>
<evidence type="ECO:0000259" key="12">
    <source>
        <dbReference type="PROSITE" id="PS50929"/>
    </source>
</evidence>
<dbReference type="GO" id="GO:0140359">
    <property type="term" value="F:ABC-type transporter activity"/>
    <property type="evidence" value="ECO:0007669"/>
    <property type="project" value="InterPro"/>
</dbReference>
<feature type="domain" description="ABC transmembrane type-1" evidence="12">
    <location>
        <begin position="28"/>
        <end position="305"/>
    </location>
</feature>
<accession>A0A7V7PM19</accession>
<dbReference type="Pfam" id="PF00005">
    <property type="entry name" value="ABC_tran"/>
    <property type="match status" value="1"/>
</dbReference>
<dbReference type="NCBIfam" id="TIGR01842">
    <property type="entry name" value="type_I_sec_PrtD"/>
    <property type="match status" value="1"/>
</dbReference>
<comment type="similarity">
    <text evidence="2">Belongs to the ABC transporter superfamily.</text>
</comment>
<comment type="subcellular location">
    <subcellularLocation>
        <location evidence="1">Cell membrane</location>
        <topology evidence="1">Multi-pass membrane protein</topology>
    </subcellularLocation>
</comment>
<dbReference type="PROSITE" id="PS50929">
    <property type="entry name" value="ABC_TM1F"/>
    <property type="match status" value="1"/>
</dbReference>
<feature type="domain" description="ABC transporter" evidence="11">
    <location>
        <begin position="336"/>
        <end position="572"/>
    </location>
</feature>
<dbReference type="GO" id="GO:0030256">
    <property type="term" value="C:type I protein secretion system complex"/>
    <property type="evidence" value="ECO:0007669"/>
    <property type="project" value="InterPro"/>
</dbReference>
<feature type="transmembrane region" description="Helical" evidence="10">
    <location>
        <begin position="150"/>
        <end position="179"/>
    </location>
</feature>
<dbReference type="FunFam" id="3.40.50.300:FF:001444">
    <property type="entry name" value="ABC transporter ATP-binding protein"/>
    <property type="match status" value="1"/>
</dbReference>
<dbReference type="PANTHER" id="PTHR24221">
    <property type="entry name" value="ATP-BINDING CASSETTE SUB-FAMILY B"/>
    <property type="match status" value="1"/>
</dbReference>
<dbReference type="PROSITE" id="PS00211">
    <property type="entry name" value="ABC_TRANSPORTER_1"/>
    <property type="match status" value="1"/>
</dbReference>
<comment type="caution">
    <text evidence="13">The sequence shown here is derived from an EMBL/GenBank/DDBJ whole genome shotgun (WGS) entry which is preliminary data.</text>
</comment>
<evidence type="ECO:0000256" key="3">
    <source>
        <dbReference type="ARBA" id="ARBA00022448"/>
    </source>
</evidence>
<evidence type="ECO:0000256" key="9">
    <source>
        <dbReference type="ARBA" id="ARBA00023136"/>
    </source>
</evidence>
<feature type="transmembrane region" description="Helical" evidence="10">
    <location>
        <begin position="26"/>
        <end position="49"/>
    </location>
</feature>
<dbReference type="AlphaFoldDB" id="A0A7V7PM19"/>
<evidence type="ECO:0000256" key="5">
    <source>
        <dbReference type="ARBA" id="ARBA00022692"/>
    </source>
</evidence>
<keyword evidence="14" id="KW-1185">Reference proteome</keyword>
<dbReference type="RefSeq" id="WP_150971746.1">
    <property type="nucleotide sequence ID" value="NZ_VZDO01000015.1"/>
</dbReference>
<name>A0A7V7PM19_9HYPH</name>
<evidence type="ECO:0000256" key="4">
    <source>
        <dbReference type="ARBA" id="ARBA00022475"/>
    </source>
</evidence>
<evidence type="ECO:0000256" key="2">
    <source>
        <dbReference type="ARBA" id="ARBA00005417"/>
    </source>
</evidence>
<evidence type="ECO:0000256" key="6">
    <source>
        <dbReference type="ARBA" id="ARBA00022741"/>
    </source>
</evidence>